<dbReference type="Proteomes" id="UP001153737">
    <property type="component" value="Chromosome 16"/>
</dbReference>
<name>A0A9N9SFI1_PHACE</name>
<dbReference type="OrthoDB" id="6772076at2759"/>
<keyword evidence="3" id="KW-1185">Reference proteome</keyword>
<protein>
    <submittedName>
        <fullName evidence="2">Uncharacterized protein</fullName>
    </submittedName>
</protein>
<accession>A0A9N9SFI1</accession>
<feature type="compositionally biased region" description="Low complexity" evidence="1">
    <location>
        <begin position="87"/>
        <end position="105"/>
    </location>
</feature>
<evidence type="ECO:0000313" key="2">
    <source>
        <dbReference type="EMBL" id="CAG9817749.1"/>
    </source>
</evidence>
<proteinExistence type="predicted"/>
<evidence type="ECO:0000313" key="3">
    <source>
        <dbReference type="Proteomes" id="UP001153737"/>
    </source>
</evidence>
<reference evidence="2" key="1">
    <citation type="submission" date="2022-01" db="EMBL/GenBank/DDBJ databases">
        <authorList>
            <person name="King R."/>
        </authorList>
    </citation>
    <scope>NUCLEOTIDE SEQUENCE</scope>
</reference>
<dbReference type="EMBL" id="OU896722">
    <property type="protein sequence ID" value="CAG9817749.1"/>
    <property type="molecule type" value="Genomic_DNA"/>
</dbReference>
<dbReference type="AlphaFoldDB" id="A0A9N9SFI1"/>
<dbReference type="PANTHER" id="PTHR10773:SF19">
    <property type="match status" value="1"/>
</dbReference>
<evidence type="ECO:0000256" key="1">
    <source>
        <dbReference type="SAM" id="MobiDB-lite"/>
    </source>
</evidence>
<sequence length="337" mass="39874">MFSSFWKLGSWGEKKVFVRGLVNTRPVRRRRKMISEAEENFKKSQGHDYFLKTINGNRIKVCRLLFINTLGLGEDSLKRWMKETDFSTGHNSSTSNSDTSSQSLSIVETKRVKSQETRRSIERKQVTETVMTWLSSIPKVPSHYCRASSNMRYVDNEFISKNNMYKIFKNWCIDEQKKAAHLKLFKTVLIAERIAIHKPRKDQCDTCVGHKCGTVSEENYIAHQQKKNPAKKYELPSNFDSIRPGKRVRDPVVVDIRQLKYLPNKEVYFTLDHSEEWTVMPRRRENQKMEIYKEQLYKTQLPISDDKYKHLQELKSVMEMDHHAFYDVLPHQQKKKK</sequence>
<gene>
    <name evidence="2" type="ORF">PHAECO_LOCUS5327</name>
</gene>
<organism evidence="2 3">
    <name type="scientific">Phaedon cochleariae</name>
    <name type="common">Mustard beetle</name>
    <dbReference type="NCBI Taxonomy" id="80249"/>
    <lineage>
        <taxon>Eukaryota</taxon>
        <taxon>Metazoa</taxon>
        <taxon>Ecdysozoa</taxon>
        <taxon>Arthropoda</taxon>
        <taxon>Hexapoda</taxon>
        <taxon>Insecta</taxon>
        <taxon>Pterygota</taxon>
        <taxon>Neoptera</taxon>
        <taxon>Endopterygota</taxon>
        <taxon>Coleoptera</taxon>
        <taxon>Polyphaga</taxon>
        <taxon>Cucujiformia</taxon>
        <taxon>Chrysomeloidea</taxon>
        <taxon>Chrysomelidae</taxon>
        <taxon>Chrysomelinae</taxon>
        <taxon>Chrysomelini</taxon>
        <taxon>Phaedon</taxon>
    </lineage>
</organism>
<feature type="region of interest" description="Disordered" evidence="1">
    <location>
        <begin position="86"/>
        <end position="109"/>
    </location>
</feature>
<reference evidence="2" key="2">
    <citation type="submission" date="2022-10" db="EMBL/GenBank/DDBJ databases">
        <authorList>
            <consortium name="ENA_rothamsted_submissions"/>
            <consortium name="culmorum"/>
            <person name="King R."/>
        </authorList>
    </citation>
    <scope>NUCLEOTIDE SEQUENCE</scope>
</reference>
<dbReference type="PANTHER" id="PTHR10773">
    <property type="entry name" value="DNA-DIRECTED RNA POLYMERASES I, II, AND III SUBUNIT RPABC2"/>
    <property type="match status" value="1"/>
</dbReference>